<evidence type="ECO:0000313" key="2">
    <source>
        <dbReference type="EMBL" id="KAF1979975.1"/>
    </source>
</evidence>
<keyword evidence="1" id="KW-0349">Heme</keyword>
<dbReference type="EMBL" id="ML976657">
    <property type="protein sequence ID" value="KAF1979975.1"/>
    <property type="molecule type" value="Genomic_DNA"/>
</dbReference>
<name>A0A6A5VST7_9PLEO</name>
<reference evidence="2" key="1">
    <citation type="journal article" date="2020" name="Stud. Mycol.">
        <title>101 Dothideomycetes genomes: a test case for predicting lifestyles and emergence of pathogens.</title>
        <authorList>
            <person name="Haridas S."/>
            <person name="Albert R."/>
            <person name="Binder M."/>
            <person name="Bloem J."/>
            <person name="Labutti K."/>
            <person name="Salamov A."/>
            <person name="Andreopoulos B."/>
            <person name="Baker S."/>
            <person name="Barry K."/>
            <person name="Bills G."/>
            <person name="Bluhm B."/>
            <person name="Cannon C."/>
            <person name="Castanera R."/>
            <person name="Culley D."/>
            <person name="Daum C."/>
            <person name="Ezra D."/>
            <person name="Gonzalez J."/>
            <person name="Henrissat B."/>
            <person name="Kuo A."/>
            <person name="Liang C."/>
            <person name="Lipzen A."/>
            <person name="Lutzoni F."/>
            <person name="Magnuson J."/>
            <person name="Mondo S."/>
            <person name="Nolan M."/>
            <person name="Ohm R."/>
            <person name="Pangilinan J."/>
            <person name="Park H.-J."/>
            <person name="Ramirez L."/>
            <person name="Alfaro M."/>
            <person name="Sun H."/>
            <person name="Tritt A."/>
            <person name="Yoshinaga Y."/>
            <person name="Zwiers L.-H."/>
            <person name="Turgeon B."/>
            <person name="Goodwin S."/>
            <person name="Spatafora J."/>
            <person name="Crous P."/>
            <person name="Grigoriev I."/>
        </authorList>
    </citation>
    <scope>NUCLEOTIDE SEQUENCE</scope>
    <source>
        <strain evidence="2">CBS 107.79</strain>
    </source>
</reference>
<dbReference type="GO" id="GO:0016705">
    <property type="term" value="F:oxidoreductase activity, acting on paired donors, with incorporation or reduction of molecular oxygen"/>
    <property type="evidence" value="ECO:0007669"/>
    <property type="project" value="InterPro"/>
</dbReference>
<dbReference type="InterPro" id="IPR002401">
    <property type="entry name" value="Cyt_P450_E_grp-I"/>
</dbReference>
<dbReference type="GO" id="GO:0020037">
    <property type="term" value="F:heme binding"/>
    <property type="evidence" value="ECO:0007669"/>
    <property type="project" value="InterPro"/>
</dbReference>
<keyword evidence="1" id="KW-0408">Iron</keyword>
<evidence type="ECO:0000256" key="1">
    <source>
        <dbReference type="PIRSR" id="PIRSR602401-1"/>
    </source>
</evidence>
<dbReference type="InterPro" id="IPR036396">
    <property type="entry name" value="Cyt_P450_sf"/>
</dbReference>
<dbReference type="Gene3D" id="1.10.630.10">
    <property type="entry name" value="Cytochrome P450"/>
    <property type="match status" value="1"/>
</dbReference>
<dbReference type="OrthoDB" id="3934656at2759"/>
<accession>A0A6A5VST7</accession>
<dbReference type="InterPro" id="IPR050121">
    <property type="entry name" value="Cytochrome_P450_monoxygenase"/>
</dbReference>
<dbReference type="SUPFAM" id="SSF48264">
    <property type="entry name" value="Cytochrome P450"/>
    <property type="match status" value="1"/>
</dbReference>
<comment type="cofactor">
    <cofactor evidence="1">
        <name>heme</name>
        <dbReference type="ChEBI" id="CHEBI:30413"/>
    </cofactor>
</comment>
<dbReference type="GO" id="GO:0005506">
    <property type="term" value="F:iron ion binding"/>
    <property type="evidence" value="ECO:0007669"/>
    <property type="project" value="InterPro"/>
</dbReference>
<organism evidence="2 3">
    <name type="scientific">Bimuria novae-zelandiae CBS 107.79</name>
    <dbReference type="NCBI Taxonomy" id="1447943"/>
    <lineage>
        <taxon>Eukaryota</taxon>
        <taxon>Fungi</taxon>
        <taxon>Dikarya</taxon>
        <taxon>Ascomycota</taxon>
        <taxon>Pezizomycotina</taxon>
        <taxon>Dothideomycetes</taxon>
        <taxon>Pleosporomycetidae</taxon>
        <taxon>Pleosporales</taxon>
        <taxon>Massarineae</taxon>
        <taxon>Didymosphaeriaceae</taxon>
        <taxon>Bimuria</taxon>
    </lineage>
</organism>
<protein>
    <submittedName>
        <fullName evidence="2">Cytochrome P450</fullName>
    </submittedName>
</protein>
<sequence length="267" mass="29782">MACAVAVPKLLKAVIAVDGIRKIAIQNTKEEMKAAEEATSKRHDILSQRGTSWQKCTSESWPAQTAPRSSSAQSSNYYMMKNPTIMAKTTAEVDDALAAGKLTWPPKYQDVVASLPYVCAVIKEASRYFPTFAVQIPRYALPEGITLNGTFIPPGFRVGMNPHIVQMDKSVFGKDADVFRPERWLESEEQNKLMDRAYLSFGVGTRPCAGKDIANRDAQLALAEIHKLVPAMLRTFTVEIAHDQPWKIHNASFIVQTDVICRLKRRN</sequence>
<dbReference type="AlphaFoldDB" id="A0A6A5VST7"/>
<dbReference type="GO" id="GO:0004497">
    <property type="term" value="F:monooxygenase activity"/>
    <property type="evidence" value="ECO:0007669"/>
    <property type="project" value="InterPro"/>
</dbReference>
<keyword evidence="1" id="KW-0479">Metal-binding</keyword>
<feature type="binding site" description="axial binding residue" evidence="1">
    <location>
        <position position="208"/>
    </location>
    <ligand>
        <name>heme</name>
        <dbReference type="ChEBI" id="CHEBI:30413"/>
    </ligand>
    <ligandPart>
        <name>Fe</name>
        <dbReference type="ChEBI" id="CHEBI:18248"/>
    </ligandPart>
</feature>
<dbReference type="InterPro" id="IPR001128">
    <property type="entry name" value="Cyt_P450"/>
</dbReference>
<gene>
    <name evidence="2" type="ORF">BU23DRAFT_595080</name>
</gene>
<dbReference type="Pfam" id="PF00067">
    <property type="entry name" value="p450"/>
    <property type="match status" value="1"/>
</dbReference>
<evidence type="ECO:0000313" key="3">
    <source>
        <dbReference type="Proteomes" id="UP000800036"/>
    </source>
</evidence>
<dbReference type="PANTHER" id="PTHR24305:SF229">
    <property type="entry name" value="P450, PUTATIVE (EUROFUNG)-RELATED"/>
    <property type="match status" value="1"/>
</dbReference>
<dbReference type="Proteomes" id="UP000800036">
    <property type="component" value="Unassembled WGS sequence"/>
</dbReference>
<dbReference type="PRINTS" id="PR00463">
    <property type="entry name" value="EP450I"/>
</dbReference>
<dbReference type="PRINTS" id="PR00385">
    <property type="entry name" value="P450"/>
</dbReference>
<keyword evidence="3" id="KW-1185">Reference proteome</keyword>
<proteinExistence type="predicted"/>
<dbReference type="PANTHER" id="PTHR24305">
    <property type="entry name" value="CYTOCHROME P450"/>
    <property type="match status" value="1"/>
</dbReference>